<dbReference type="GO" id="GO:0003712">
    <property type="term" value="F:transcription coregulator activity"/>
    <property type="evidence" value="ECO:0007669"/>
    <property type="project" value="TreeGrafter"/>
</dbReference>
<dbReference type="Gene3D" id="1.10.10.10">
    <property type="entry name" value="Winged helix-like DNA-binding domain superfamily/Winged helix DNA-binding domain"/>
    <property type="match status" value="1"/>
</dbReference>
<dbReference type="SUPFAM" id="SSF55729">
    <property type="entry name" value="Acyl-CoA N-acyltransferases (Nat)"/>
    <property type="match status" value="1"/>
</dbReference>
<dbReference type="InterPro" id="IPR036388">
    <property type="entry name" value="WH-like_DNA-bd_sf"/>
</dbReference>
<dbReference type="InterPro" id="IPR050603">
    <property type="entry name" value="MYST_HAT"/>
</dbReference>
<evidence type="ECO:0000256" key="1">
    <source>
        <dbReference type="ARBA" id="ARBA00010107"/>
    </source>
</evidence>
<feature type="region of interest" description="Disordered" evidence="6">
    <location>
        <begin position="371"/>
        <end position="456"/>
    </location>
</feature>
<dbReference type="GO" id="GO:0005634">
    <property type="term" value="C:nucleus"/>
    <property type="evidence" value="ECO:0007669"/>
    <property type="project" value="TreeGrafter"/>
</dbReference>
<feature type="compositionally biased region" description="Acidic residues" evidence="6">
    <location>
        <begin position="614"/>
        <end position="625"/>
    </location>
</feature>
<dbReference type="AlphaFoldDB" id="A0A1I7X3E0"/>
<feature type="region of interest" description="Disordered" evidence="6">
    <location>
        <begin position="590"/>
        <end position="625"/>
    </location>
</feature>
<dbReference type="Proteomes" id="UP000095283">
    <property type="component" value="Unplaced"/>
</dbReference>
<feature type="compositionally biased region" description="Basic and acidic residues" evidence="6">
    <location>
        <begin position="386"/>
        <end position="409"/>
    </location>
</feature>
<dbReference type="EC" id="2.3.1.48" evidence="2"/>
<keyword evidence="3" id="KW-0808">Transferase</keyword>
<dbReference type="PANTHER" id="PTHR10615:SF217">
    <property type="entry name" value="HISTONE ACETYLTRANSFERASE"/>
    <property type="match status" value="1"/>
</dbReference>
<dbReference type="InterPro" id="IPR016181">
    <property type="entry name" value="Acyl_CoA_acyltransferase"/>
</dbReference>
<sequence>MGEKENMGTDELVEDGQIHVSEENQQLFGFVQLKTQEFSFNYCFYFFKSSLFVIANASGDIHQAMKSTEMAMFQYLKWMNLCLIAKLFLDHKTLYYDVEPFLFYVVTKNDDMGFHFEKYSAQKFNLSCIVTLPCYQKQGFGRFLIDLSKTINIINMLGTPERPLSDLGRISYASYWRTALFEWIHENIPKNGSKKVTLMGWFFLWLSLNKKIQNFQCLFISHRFADVAKGTGISIYDIVEVFEALQWFQKVNGSIVLEFNWTMIDIHWKKCKSDKSRIWLNETCLKWSPSIYTPSKDFGIRSPVMSPTPKRNQLNNGNVSSTPNGVSLAAVGSTIKKGAAVLKSSKKSACSRRLKLEGTLITRKQKEYKITTTTTDDDTSSGEDEKDNKISRKGCKDPPVSKRGRRDDSPHDDEDIGKGSKKGRRGCSYSSRMSSALRKKQPTVTVASNGKKGIMGRNTRRGKAVFEELDISSDCSGSTSDGNLRWLFLDLFPKICGLWHWVPLTIYHCQLVAFLYSRPPSDSSHCASSCSSRADTPQPLGDRIPDHEDVVNMGGVPDEDEGFSRCAPSEESDLPPQLQAEAVAELITHPGSSSDVPCLHGPRPSNAPSQMQELQDDYNTDDDDAPPQLSPANIVELVLSEPKDESQMTEEEVRLIPETNDTKQCTFVSDGKPTYTRNATNIYESYNASWQIQISVYQFILINENQYHLMGIVQSKKICFE</sequence>
<dbReference type="Gene3D" id="3.40.630.30">
    <property type="match status" value="1"/>
</dbReference>
<protein>
    <recommendedName>
        <fullName evidence="2">histone acetyltransferase</fullName>
        <ecNumber evidence="2">2.3.1.48</ecNumber>
    </recommendedName>
</protein>
<feature type="region of interest" description="Disordered" evidence="6">
    <location>
        <begin position="303"/>
        <end position="323"/>
    </location>
</feature>
<feature type="active site" description="Proton donor/acceptor" evidence="5">
    <location>
        <position position="161"/>
    </location>
</feature>
<evidence type="ECO:0000256" key="4">
    <source>
        <dbReference type="ARBA" id="ARBA00022990"/>
    </source>
</evidence>
<dbReference type="WBParaSite" id="Hba_11930">
    <property type="protein sequence ID" value="Hba_11930"/>
    <property type="gene ID" value="Hba_11930"/>
</dbReference>
<dbReference type="GO" id="GO:0070776">
    <property type="term" value="C:MOZ/MORF histone acetyltransferase complex"/>
    <property type="evidence" value="ECO:0007669"/>
    <property type="project" value="TreeGrafter"/>
</dbReference>
<feature type="domain" description="MYST-type HAT" evidence="7">
    <location>
        <begin position="1"/>
        <end position="289"/>
    </location>
</feature>
<comment type="similarity">
    <text evidence="1">Belongs to the MYST (SAS/MOZ) family.</text>
</comment>
<feature type="region of interest" description="Disordered" evidence="6">
    <location>
        <begin position="526"/>
        <end position="545"/>
    </location>
</feature>
<evidence type="ECO:0000313" key="8">
    <source>
        <dbReference type="Proteomes" id="UP000095283"/>
    </source>
</evidence>
<proteinExistence type="inferred from homology"/>
<feature type="compositionally biased region" description="Acidic residues" evidence="6">
    <location>
        <begin position="375"/>
        <end position="385"/>
    </location>
</feature>
<accession>A0A1I7X3E0</accession>
<dbReference type="GO" id="GO:0003682">
    <property type="term" value="F:chromatin binding"/>
    <property type="evidence" value="ECO:0007669"/>
    <property type="project" value="TreeGrafter"/>
</dbReference>
<evidence type="ECO:0000259" key="7">
    <source>
        <dbReference type="PROSITE" id="PS51726"/>
    </source>
</evidence>
<dbReference type="GO" id="GO:0010484">
    <property type="term" value="F:histone H3 acetyltransferase activity"/>
    <property type="evidence" value="ECO:0007669"/>
    <property type="project" value="TreeGrafter"/>
</dbReference>
<evidence type="ECO:0000313" key="9">
    <source>
        <dbReference type="WBParaSite" id="Hba_11930"/>
    </source>
</evidence>
<keyword evidence="4" id="KW-0007">Acetylation</keyword>
<organism evidence="8 9">
    <name type="scientific">Heterorhabditis bacteriophora</name>
    <name type="common">Entomopathogenic nematode worm</name>
    <dbReference type="NCBI Taxonomy" id="37862"/>
    <lineage>
        <taxon>Eukaryota</taxon>
        <taxon>Metazoa</taxon>
        <taxon>Ecdysozoa</taxon>
        <taxon>Nematoda</taxon>
        <taxon>Chromadorea</taxon>
        <taxon>Rhabditida</taxon>
        <taxon>Rhabditina</taxon>
        <taxon>Rhabditomorpha</taxon>
        <taxon>Strongyloidea</taxon>
        <taxon>Heterorhabditidae</taxon>
        <taxon>Heterorhabditis</taxon>
    </lineage>
</organism>
<feature type="compositionally biased region" description="Low complexity" evidence="6">
    <location>
        <begin position="526"/>
        <end position="535"/>
    </location>
</feature>
<dbReference type="PANTHER" id="PTHR10615">
    <property type="entry name" value="HISTONE ACETYLTRANSFERASE"/>
    <property type="match status" value="1"/>
</dbReference>
<reference evidence="9" key="1">
    <citation type="submission" date="2016-11" db="UniProtKB">
        <authorList>
            <consortium name="WormBaseParasite"/>
        </authorList>
    </citation>
    <scope>IDENTIFICATION</scope>
</reference>
<evidence type="ECO:0000256" key="6">
    <source>
        <dbReference type="SAM" id="MobiDB-lite"/>
    </source>
</evidence>
<feature type="compositionally biased region" description="Polar residues" evidence="6">
    <location>
        <begin position="309"/>
        <end position="323"/>
    </location>
</feature>
<dbReference type="GO" id="GO:0006357">
    <property type="term" value="P:regulation of transcription by RNA polymerase II"/>
    <property type="evidence" value="ECO:0007669"/>
    <property type="project" value="TreeGrafter"/>
</dbReference>
<dbReference type="PROSITE" id="PS51726">
    <property type="entry name" value="MYST_HAT"/>
    <property type="match status" value="1"/>
</dbReference>
<keyword evidence="8" id="KW-1185">Reference proteome</keyword>
<dbReference type="InterPro" id="IPR002717">
    <property type="entry name" value="HAT_MYST-type"/>
</dbReference>
<dbReference type="Pfam" id="PF01853">
    <property type="entry name" value="MOZ_SAS"/>
    <property type="match status" value="1"/>
</dbReference>
<evidence type="ECO:0000256" key="2">
    <source>
        <dbReference type="ARBA" id="ARBA00013184"/>
    </source>
</evidence>
<evidence type="ECO:0000256" key="3">
    <source>
        <dbReference type="ARBA" id="ARBA00022679"/>
    </source>
</evidence>
<name>A0A1I7X3E0_HETBA</name>
<evidence type="ECO:0000256" key="5">
    <source>
        <dbReference type="PIRSR" id="PIRSR602717-51"/>
    </source>
</evidence>